<protein>
    <submittedName>
        <fullName evidence="1">Uncharacterized protein</fullName>
    </submittedName>
</protein>
<accession>A0A545TT97</accession>
<dbReference type="AlphaFoldDB" id="A0A545TT97"/>
<dbReference type="RefSeq" id="WP_142896162.1">
    <property type="nucleotide sequence ID" value="NZ_ML660054.1"/>
</dbReference>
<dbReference type="Proteomes" id="UP000315252">
    <property type="component" value="Unassembled WGS sequence"/>
</dbReference>
<dbReference type="EMBL" id="VHSH01000003">
    <property type="protein sequence ID" value="TQV80448.1"/>
    <property type="molecule type" value="Genomic_DNA"/>
</dbReference>
<dbReference type="InterPro" id="IPR053855">
    <property type="entry name" value="DUF6931"/>
</dbReference>
<name>A0A545TT97_9PROT</name>
<evidence type="ECO:0000313" key="2">
    <source>
        <dbReference type="Proteomes" id="UP000315252"/>
    </source>
</evidence>
<keyword evidence="2" id="KW-1185">Reference proteome</keyword>
<proteinExistence type="predicted"/>
<sequence length="192" mass="20343">MTALTKVQASTAAEVCRLYELDPDAAALLDEASTPASFMERLMAEQRFADAARFLAYALPKREAVWWACLCARAVTTEDPSSDNLAALDAAEAWVYKPVDENRRKAMALAEKTPMDSSASWAAVAAFWSAGSMAPEDAPSVPPGEELTGAAVSGAVILAAVQTEPEKAPDKYAKFLNQGLDVARGGSGRDAE</sequence>
<dbReference type="Pfam" id="PF22011">
    <property type="entry name" value="DUF6931"/>
    <property type="match status" value="1"/>
</dbReference>
<reference evidence="1 2" key="1">
    <citation type="submission" date="2019-06" db="EMBL/GenBank/DDBJ databases">
        <title>Whole genome sequence for Rhodospirillaceae sp. R148.</title>
        <authorList>
            <person name="Wang G."/>
        </authorList>
    </citation>
    <scope>NUCLEOTIDE SEQUENCE [LARGE SCALE GENOMIC DNA]</scope>
    <source>
        <strain evidence="1 2">R148</strain>
    </source>
</reference>
<gene>
    <name evidence="1" type="ORF">FKG95_09730</name>
</gene>
<comment type="caution">
    <text evidence="1">The sequence shown here is derived from an EMBL/GenBank/DDBJ whole genome shotgun (WGS) entry which is preliminary data.</text>
</comment>
<organism evidence="1 2">
    <name type="scientific">Denitrobaculum tricleocarpae</name>
    <dbReference type="NCBI Taxonomy" id="2591009"/>
    <lineage>
        <taxon>Bacteria</taxon>
        <taxon>Pseudomonadati</taxon>
        <taxon>Pseudomonadota</taxon>
        <taxon>Alphaproteobacteria</taxon>
        <taxon>Rhodospirillales</taxon>
        <taxon>Rhodospirillaceae</taxon>
        <taxon>Denitrobaculum</taxon>
    </lineage>
</organism>
<dbReference type="OrthoDB" id="5572566at2"/>
<evidence type="ECO:0000313" key="1">
    <source>
        <dbReference type="EMBL" id="TQV80448.1"/>
    </source>
</evidence>